<sequence>MVRLSSSRNIVLTASVINNVVVLTYVGLPSPWFTMAGQRSTTGPIDSTSKLCFVTNSASPTATQWRLCP</sequence>
<evidence type="ECO:0008006" key="4">
    <source>
        <dbReference type="Google" id="ProtNLM"/>
    </source>
</evidence>
<proteinExistence type="predicted"/>
<comment type="caution">
    <text evidence="2">The sequence shown here is derived from an EMBL/GenBank/DDBJ whole genome shotgun (WGS) entry which is preliminary data.</text>
</comment>
<feature type="transmembrane region" description="Helical" evidence="1">
    <location>
        <begin position="9"/>
        <end position="28"/>
    </location>
</feature>
<gene>
    <name evidence="2" type="ORF">PIB30_101357</name>
</gene>
<protein>
    <recommendedName>
        <fullName evidence="4">Secreted protein</fullName>
    </recommendedName>
</protein>
<keyword evidence="3" id="KW-1185">Reference proteome</keyword>
<keyword evidence="1" id="KW-0812">Transmembrane</keyword>
<accession>A0ABU6UX17</accession>
<keyword evidence="1" id="KW-1133">Transmembrane helix</keyword>
<organism evidence="2 3">
    <name type="scientific">Stylosanthes scabra</name>
    <dbReference type="NCBI Taxonomy" id="79078"/>
    <lineage>
        <taxon>Eukaryota</taxon>
        <taxon>Viridiplantae</taxon>
        <taxon>Streptophyta</taxon>
        <taxon>Embryophyta</taxon>
        <taxon>Tracheophyta</taxon>
        <taxon>Spermatophyta</taxon>
        <taxon>Magnoliopsida</taxon>
        <taxon>eudicotyledons</taxon>
        <taxon>Gunneridae</taxon>
        <taxon>Pentapetalae</taxon>
        <taxon>rosids</taxon>
        <taxon>fabids</taxon>
        <taxon>Fabales</taxon>
        <taxon>Fabaceae</taxon>
        <taxon>Papilionoideae</taxon>
        <taxon>50 kb inversion clade</taxon>
        <taxon>dalbergioids sensu lato</taxon>
        <taxon>Dalbergieae</taxon>
        <taxon>Pterocarpus clade</taxon>
        <taxon>Stylosanthes</taxon>
    </lineage>
</organism>
<evidence type="ECO:0000313" key="2">
    <source>
        <dbReference type="EMBL" id="MED6165619.1"/>
    </source>
</evidence>
<keyword evidence="1" id="KW-0472">Membrane</keyword>
<dbReference type="Proteomes" id="UP001341840">
    <property type="component" value="Unassembled WGS sequence"/>
</dbReference>
<evidence type="ECO:0000256" key="1">
    <source>
        <dbReference type="SAM" id="Phobius"/>
    </source>
</evidence>
<dbReference type="EMBL" id="JASCZI010123785">
    <property type="protein sequence ID" value="MED6165619.1"/>
    <property type="molecule type" value="Genomic_DNA"/>
</dbReference>
<evidence type="ECO:0000313" key="3">
    <source>
        <dbReference type="Proteomes" id="UP001341840"/>
    </source>
</evidence>
<name>A0ABU6UX17_9FABA</name>
<reference evidence="2 3" key="1">
    <citation type="journal article" date="2023" name="Plants (Basel)">
        <title>Bridging the Gap: Combining Genomics and Transcriptomics Approaches to Understand Stylosanthes scabra, an Orphan Legume from the Brazilian Caatinga.</title>
        <authorList>
            <person name="Ferreira-Neto J.R.C."/>
            <person name="da Silva M.D."/>
            <person name="Binneck E."/>
            <person name="de Melo N.F."/>
            <person name="da Silva R.H."/>
            <person name="de Melo A.L.T.M."/>
            <person name="Pandolfi V."/>
            <person name="Bustamante F.O."/>
            <person name="Brasileiro-Vidal A.C."/>
            <person name="Benko-Iseppon A.M."/>
        </authorList>
    </citation>
    <scope>NUCLEOTIDE SEQUENCE [LARGE SCALE GENOMIC DNA]</scope>
    <source>
        <tissue evidence="2">Leaves</tissue>
    </source>
</reference>
<feature type="non-terminal residue" evidence="2">
    <location>
        <position position="69"/>
    </location>
</feature>